<sequence>MTAATPSLISIVIPTYNRPVALDRVLAACAEQTDRRFEIVIADDGSTAETSALIDDWRSRCPVPLAHIWQPDDGFRAAQARNKATAEASGDYVVFLDGDCVPQRNFVARHRALARPGCIVTGSRILLDESLTRQVEAEHRDIHREPFGFWLRQQFGGHVNKCLPLLGLPAGLPGRYMTRFTWKSIKSCNLAVWKSDLERVDGFDNTFTGWGHEDADLVARLHNAGVARVRGFFATEVFHLWHRENPRGRESINHARVVARLASGQIRADAGIEACRSDPDTVVRR</sequence>
<evidence type="ECO:0000313" key="1">
    <source>
        <dbReference type="EMBL" id="TMS57616.1"/>
    </source>
</evidence>
<protein>
    <submittedName>
        <fullName evidence="1">Glycosyltransferase</fullName>
    </submittedName>
</protein>
<gene>
    <name evidence="1" type="ORF">MW7_012065</name>
</gene>
<reference evidence="1" key="1">
    <citation type="submission" date="2019-05" db="EMBL/GenBank/DDBJ databases">
        <title>Revised genome assembly of Burkholderiaceae (previously Ralstonia) sp. PBA.</title>
        <authorList>
            <person name="Gan H.M."/>
        </authorList>
    </citation>
    <scope>NUCLEOTIDE SEQUENCE</scope>
    <source>
        <strain evidence="1">PBA</strain>
    </source>
</reference>
<dbReference type="EMBL" id="AKCV02000022">
    <property type="protein sequence ID" value="TMS57616.1"/>
    <property type="molecule type" value="Genomic_DNA"/>
</dbReference>
<dbReference type="Proteomes" id="UP000004277">
    <property type="component" value="Unassembled WGS sequence"/>
</dbReference>
<organism evidence="1 2">
    <name type="scientific">Imbroritus primus</name>
    <dbReference type="NCBI Taxonomy" id="3058603"/>
    <lineage>
        <taxon>Bacteria</taxon>
        <taxon>Pseudomonadati</taxon>
        <taxon>Pseudomonadota</taxon>
        <taxon>Betaproteobacteria</taxon>
        <taxon>Burkholderiales</taxon>
        <taxon>Burkholderiaceae</taxon>
        <taxon>Imbroritus</taxon>
    </lineage>
</organism>
<name>A0ACD3SMT5_9BURK</name>
<comment type="caution">
    <text evidence="1">The sequence shown here is derived from an EMBL/GenBank/DDBJ whole genome shotgun (WGS) entry which is preliminary data.</text>
</comment>
<accession>A0ACD3SMT5</accession>
<proteinExistence type="predicted"/>
<keyword evidence="2" id="KW-1185">Reference proteome</keyword>
<evidence type="ECO:0000313" key="2">
    <source>
        <dbReference type="Proteomes" id="UP000004277"/>
    </source>
</evidence>